<reference evidence="1 2" key="1">
    <citation type="journal article" date="2012" name="New Phytol.">
        <title>Insight into trade-off between wood decay and parasitism from the genome of a fungal forest pathogen.</title>
        <authorList>
            <person name="Olson A."/>
            <person name="Aerts A."/>
            <person name="Asiegbu F."/>
            <person name="Belbahri L."/>
            <person name="Bouzid O."/>
            <person name="Broberg A."/>
            <person name="Canback B."/>
            <person name="Coutinho P.M."/>
            <person name="Cullen D."/>
            <person name="Dalman K."/>
            <person name="Deflorio G."/>
            <person name="van Diepen L.T."/>
            <person name="Dunand C."/>
            <person name="Duplessis S."/>
            <person name="Durling M."/>
            <person name="Gonthier P."/>
            <person name="Grimwood J."/>
            <person name="Fossdal C.G."/>
            <person name="Hansson D."/>
            <person name="Henrissat B."/>
            <person name="Hietala A."/>
            <person name="Himmelstrand K."/>
            <person name="Hoffmeister D."/>
            <person name="Hogberg N."/>
            <person name="James T.Y."/>
            <person name="Karlsson M."/>
            <person name="Kohler A."/>
            <person name="Kues U."/>
            <person name="Lee Y.H."/>
            <person name="Lin Y.C."/>
            <person name="Lind M."/>
            <person name="Lindquist E."/>
            <person name="Lombard V."/>
            <person name="Lucas S."/>
            <person name="Lunden K."/>
            <person name="Morin E."/>
            <person name="Murat C."/>
            <person name="Park J."/>
            <person name="Raffaello T."/>
            <person name="Rouze P."/>
            <person name="Salamov A."/>
            <person name="Schmutz J."/>
            <person name="Solheim H."/>
            <person name="Stahlberg J."/>
            <person name="Velez H."/>
            <person name="de Vries R.P."/>
            <person name="Wiebenga A."/>
            <person name="Woodward S."/>
            <person name="Yakovlev I."/>
            <person name="Garbelotto M."/>
            <person name="Martin F."/>
            <person name="Grigoriev I.V."/>
            <person name="Stenlid J."/>
        </authorList>
    </citation>
    <scope>NUCLEOTIDE SEQUENCE [LARGE SCALE GENOMIC DNA]</scope>
    <source>
        <strain evidence="1 2">TC 32-1</strain>
    </source>
</reference>
<evidence type="ECO:0000313" key="2">
    <source>
        <dbReference type="Proteomes" id="UP000030671"/>
    </source>
</evidence>
<sequence>MEEAQSVPRPATGQLILFDLRNVNQISRHLLTPDLDIRIVDPRAHNEALPISQTPNEVLERHFHFCLDRQERHHQRLVFAAGCVYLRLTPYPEWLQITRICSRWCRVALGYSRLWSTIASDSKQRFDLCIEKLPPKQVIDVALKITDNQVA</sequence>
<dbReference type="EMBL" id="KI925455">
    <property type="protein sequence ID" value="ETW85078.1"/>
    <property type="molecule type" value="Genomic_DNA"/>
</dbReference>
<organism evidence="1 2">
    <name type="scientific">Heterobasidion irregulare (strain TC 32-1)</name>
    <dbReference type="NCBI Taxonomy" id="747525"/>
    <lineage>
        <taxon>Eukaryota</taxon>
        <taxon>Fungi</taxon>
        <taxon>Dikarya</taxon>
        <taxon>Basidiomycota</taxon>
        <taxon>Agaricomycotina</taxon>
        <taxon>Agaricomycetes</taxon>
        <taxon>Russulales</taxon>
        <taxon>Bondarzewiaceae</taxon>
        <taxon>Heterobasidion</taxon>
        <taxon>Heterobasidion annosum species complex</taxon>
    </lineage>
</organism>
<dbReference type="GeneID" id="20673160"/>
<dbReference type="Gene3D" id="1.20.1280.50">
    <property type="match status" value="1"/>
</dbReference>
<accession>W4KGU3</accession>
<name>W4KGU3_HETIT</name>
<dbReference type="InParanoid" id="W4KGU3"/>
<dbReference type="AlphaFoldDB" id="W4KGU3"/>
<evidence type="ECO:0000313" key="1">
    <source>
        <dbReference type="EMBL" id="ETW85078.1"/>
    </source>
</evidence>
<protein>
    <recommendedName>
        <fullName evidence="3">F-box domain-containing protein</fullName>
    </recommendedName>
</protein>
<proteinExistence type="predicted"/>
<evidence type="ECO:0008006" key="3">
    <source>
        <dbReference type="Google" id="ProtNLM"/>
    </source>
</evidence>
<dbReference type="OrthoDB" id="2884925at2759"/>
<dbReference type="HOGENOM" id="CLU_1731689_0_0_1"/>
<dbReference type="RefSeq" id="XP_009541964.1">
    <property type="nucleotide sequence ID" value="XM_009543669.1"/>
</dbReference>
<dbReference type="Proteomes" id="UP000030671">
    <property type="component" value="Unassembled WGS sequence"/>
</dbReference>
<gene>
    <name evidence="1" type="ORF">HETIRDRAFT_414203</name>
</gene>
<keyword evidence="2" id="KW-1185">Reference proteome</keyword>
<dbReference type="KEGG" id="hir:HETIRDRAFT_414203"/>